<reference evidence="8" key="1">
    <citation type="submission" date="2020-09" db="EMBL/GenBank/DDBJ databases">
        <authorList>
            <person name="Blom J."/>
        </authorList>
    </citation>
    <scope>NUCLEOTIDE SEQUENCE</scope>
    <source>
        <strain evidence="8">No.713</strain>
    </source>
</reference>
<dbReference type="InterPro" id="IPR036388">
    <property type="entry name" value="WH-like_DNA-bd_sf"/>
</dbReference>
<dbReference type="GO" id="GO:0016987">
    <property type="term" value="F:sigma factor activity"/>
    <property type="evidence" value="ECO:0007669"/>
    <property type="project" value="UniProtKB-KW"/>
</dbReference>
<keyword evidence="5" id="KW-0804">Transcription</keyword>
<dbReference type="InterPro" id="IPR039425">
    <property type="entry name" value="RNA_pol_sigma-70-like"/>
</dbReference>
<dbReference type="SUPFAM" id="SSF88946">
    <property type="entry name" value="Sigma2 domain of RNA polymerase sigma factors"/>
    <property type="match status" value="1"/>
</dbReference>
<keyword evidence="3" id="KW-0731">Sigma factor</keyword>
<dbReference type="EMBL" id="LR882967">
    <property type="protein sequence ID" value="CAD5936757.1"/>
    <property type="molecule type" value="Genomic_DNA"/>
</dbReference>
<dbReference type="PANTHER" id="PTHR43133:SF8">
    <property type="entry name" value="RNA POLYMERASE SIGMA FACTOR HI_1459-RELATED"/>
    <property type="match status" value="1"/>
</dbReference>
<evidence type="ECO:0000313" key="9">
    <source>
        <dbReference type="Proteomes" id="UP001153719"/>
    </source>
</evidence>
<evidence type="ECO:0000256" key="1">
    <source>
        <dbReference type="ARBA" id="ARBA00010641"/>
    </source>
</evidence>
<evidence type="ECO:0000313" key="8">
    <source>
        <dbReference type="EMBL" id="CAD5936757.1"/>
    </source>
</evidence>
<feature type="domain" description="RNA polymerase sigma factor 70 region 4 type 2" evidence="7">
    <location>
        <begin position="140"/>
        <end position="189"/>
    </location>
</feature>
<dbReference type="InterPro" id="IPR013324">
    <property type="entry name" value="RNA_pol_sigma_r3/r4-like"/>
</dbReference>
<dbReference type="SUPFAM" id="SSF88659">
    <property type="entry name" value="Sigma3 and sigma4 domains of RNA polymerase sigma factors"/>
    <property type="match status" value="1"/>
</dbReference>
<dbReference type="InterPro" id="IPR014284">
    <property type="entry name" value="RNA_pol_sigma-70_dom"/>
</dbReference>
<comment type="similarity">
    <text evidence="1">Belongs to the sigma-70 factor family. ECF subfamily.</text>
</comment>
<dbReference type="Gene3D" id="1.10.10.10">
    <property type="entry name" value="Winged helix-like DNA-binding domain superfamily/Winged helix DNA-binding domain"/>
    <property type="match status" value="1"/>
</dbReference>
<dbReference type="InterPro" id="IPR013249">
    <property type="entry name" value="RNA_pol_sigma70_r4_t2"/>
</dbReference>
<dbReference type="InterPro" id="IPR007627">
    <property type="entry name" value="RNA_pol_sigma70_r2"/>
</dbReference>
<keyword evidence="9" id="KW-1185">Reference proteome</keyword>
<dbReference type="GO" id="GO:0006352">
    <property type="term" value="P:DNA-templated transcription initiation"/>
    <property type="evidence" value="ECO:0007669"/>
    <property type="project" value="InterPro"/>
</dbReference>
<dbReference type="CDD" id="cd06171">
    <property type="entry name" value="Sigma70_r4"/>
    <property type="match status" value="1"/>
</dbReference>
<keyword evidence="4" id="KW-0238">DNA-binding</keyword>
<dbReference type="AlphaFoldDB" id="A0A9W4CY18"/>
<protein>
    <submittedName>
        <fullName evidence="8">RNA polymerase, sigma-24 subunit, ECF subfamily</fullName>
    </submittedName>
</protein>
<dbReference type="PANTHER" id="PTHR43133">
    <property type="entry name" value="RNA POLYMERASE ECF-TYPE SIGMA FACTO"/>
    <property type="match status" value="1"/>
</dbReference>
<dbReference type="GO" id="GO:0003677">
    <property type="term" value="F:DNA binding"/>
    <property type="evidence" value="ECO:0007669"/>
    <property type="project" value="UniProtKB-KW"/>
</dbReference>
<dbReference type="Pfam" id="PF08281">
    <property type="entry name" value="Sigma70_r4_2"/>
    <property type="match status" value="1"/>
</dbReference>
<feature type="domain" description="RNA polymerase sigma-70 region 2" evidence="6">
    <location>
        <begin position="37"/>
        <end position="99"/>
    </location>
</feature>
<evidence type="ECO:0000256" key="3">
    <source>
        <dbReference type="ARBA" id="ARBA00023082"/>
    </source>
</evidence>
<proteinExistence type="inferred from homology"/>
<evidence type="ECO:0000259" key="6">
    <source>
        <dbReference type="Pfam" id="PF04542"/>
    </source>
</evidence>
<organism evidence="8 9">
    <name type="scientific">Planktothrix pseudagardhii</name>
    <dbReference type="NCBI Taxonomy" id="132604"/>
    <lineage>
        <taxon>Bacteria</taxon>
        <taxon>Bacillati</taxon>
        <taxon>Cyanobacteriota</taxon>
        <taxon>Cyanophyceae</taxon>
        <taxon>Oscillatoriophycideae</taxon>
        <taxon>Oscillatoriales</taxon>
        <taxon>Microcoleaceae</taxon>
        <taxon>Planktothrix</taxon>
    </lineage>
</organism>
<keyword evidence="2" id="KW-0805">Transcription regulation</keyword>
<evidence type="ECO:0000256" key="5">
    <source>
        <dbReference type="ARBA" id="ARBA00023163"/>
    </source>
</evidence>
<name>A0A9W4CY18_9CYAN</name>
<dbReference type="Pfam" id="PF04542">
    <property type="entry name" value="Sigma70_r2"/>
    <property type="match status" value="1"/>
</dbReference>
<dbReference type="RefSeq" id="WP_254173506.1">
    <property type="nucleotide sequence ID" value="NZ_LR882967.1"/>
</dbReference>
<dbReference type="Gene3D" id="1.10.1740.10">
    <property type="match status" value="1"/>
</dbReference>
<sequence>MNSNKTLHPLVIAQAVKTVSDGTKEREKLFWQQWGYYRDYLYHCCLKWMRGNAIDAEEVLSQAMLKALEKLKQGSDIIANFKAWLTRLTYNLCMDKHREYKMLGNRVESLEIIVEKGDDGLVSSSKSPESWALECELAIIIHRVIEDLPPRLREPFVLHFIEEKSYQDIAQELKISYNNLCKRISQARRIVQKRLTRYLSGLEKSSLLPFNLSGKKKITAVESFDSDAMIRTDSEMTLPSRQKEGFDRFLNYQLSAICLETLPHAWYHSPSPLGWN</sequence>
<accession>A0A9W4CY18</accession>
<dbReference type="Proteomes" id="UP001153719">
    <property type="component" value="Chromosome"/>
</dbReference>
<evidence type="ECO:0000259" key="7">
    <source>
        <dbReference type="Pfam" id="PF08281"/>
    </source>
</evidence>
<dbReference type="KEGG" id="ppsu:NO713_01649"/>
<gene>
    <name evidence="8" type="ORF">NO713_01649</name>
</gene>
<dbReference type="InterPro" id="IPR013325">
    <property type="entry name" value="RNA_pol_sigma_r2"/>
</dbReference>
<evidence type="ECO:0000256" key="4">
    <source>
        <dbReference type="ARBA" id="ARBA00023125"/>
    </source>
</evidence>
<evidence type="ECO:0000256" key="2">
    <source>
        <dbReference type="ARBA" id="ARBA00023015"/>
    </source>
</evidence>
<dbReference type="NCBIfam" id="TIGR02937">
    <property type="entry name" value="sigma70-ECF"/>
    <property type="match status" value="1"/>
</dbReference>